<gene>
    <name evidence="2" type="ORF">AULFYP135_01346</name>
</gene>
<feature type="transmembrane region" description="Helical" evidence="1">
    <location>
        <begin position="21"/>
        <end position="41"/>
    </location>
</feature>
<keyword evidence="1" id="KW-0472">Membrane</keyword>
<organism evidence="2">
    <name type="scientific">uncultured Anaerotruncus sp</name>
    <dbReference type="NCBI Taxonomy" id="905011"/>
    <lineage>
        <taxon>Bacteria</taxon>
        <taxon>Bacillati</taxon>
        <taxon>Bacillota</taxon>
        <taxon>Clostridia</taxon>
        <taxon>Eubacteriales</taxon>
        <taxon>Oscillospiraceae</taxon>
        <taxon>Anaerotruncus</taxon>
        <taxon>environmental samples</taxon>
    </lineage>
</organism>
<accession>A0A6N2TAA9</accession>
<protein>
    <submittedName>
        <fullName evidence="2">Uncharacterized protein</fullName>
    </submittedName>
</protein>
<dbReference type="EMBL" id="CACRSL010000003">
    <property type="protein sequence ID" value="VYT02704.1"/>
    <property type="molecule type" value="Genomic_DNA"/>
</dbReference>
<proteinExistence type="predicted"/>
<keyword evidence="1" id="KW-0812">Transmembrane</keyword>
<reference evidence="2" key="1">
    <citation type="submission" date="2019-11" db="EMBL/GenBank/DDBJ databases">
        <authorList>
            <person name="Feng L."/>
        </authorList>
    </citation>
    <scope>NUCLEOTIDE SEQUENCE</scope>
    <source>
        <strain evidence="2">AundefinedLFYP135</strain>
    </source>
</reference>
<name>A0A6N2TAA9_9FIRM</name>
<sequence>MSSTTPMPQPRRRKNRRAAPLGALFLVLAVIGLATVGMLSINLTQQVLDNSKEKAKFERMLLPVLMFDPVPFESPAEADPLAILQYSLWSALYSDKRDSYVYSDNGLLMVPVSDVDVECAKLFGPDIKLEHKSFGDLNITYTLNTESNVYEIPIAAQVGYYTPKVEKISKKGDTYTLTVGYLPPGNAWTSDLSGTKYEPTPDKYMLYVMKKVKGGYNLVAIRDLPTNNASSGMGIPG</sequence>
<keyword evidence="1" id="KW-1133">Transmembrane helix</keyword>
<evidence type="ECO:0000256" key="1">
    <source>
        <dbReference type="SAM" id="Phobius"/>
    </source>
</evidence>
<dbReference type="AlphaFoldDB" id="A0A6N2TAA9"/>
<evidence type="ECO:0000313" key="2">
    <source>
        <dbReference type="EMBL" id="VYT02704.1"/>
    </source>
</evidence>